<evidence type="ECO:0000256" key="6">
    <source>
        <dbReference type="ARBA" id="ARBA00022847"/>
    </source>
</evidence>
<organism evidence="10 11">
    <name type="scientific">Brachybacterium endophyticum</name>
    <dbReference type="NCBI Taxonomy" id="2182385"/>
    <lineage>
        <taxon>Bacteria</taxon>
        <taxon>Bacillati</taxon>
        <taxon>Actinomycetota</taxon>
        <taxon>Actinomycetes</taxon>
        <taxon>Micrococcales</taxon>
        <taxon>Dermabacteraceae</taxon>
        <taxon>Brachybacterium</taxon>
    </lineage>
</organism>
<protein>
    <submittedName>
        <fullName evidence="10">2-keto-3-deoxygluconate permease</fullName>
    </submittedName>
</protein>
<evidence type="ECO:0000313" key="10">
    <source>
        <dbReference type="EMBL" id="PWH07187.1"/>
    </source>
</evidence>
<feature type="transmembrane region" description="Helical" evidence="9">
    <location>
        <begin position="158"/>
        <end position="186"/>
    </location>
</feature>
<feature type="transmembrane region" description="Helical" evidence="9">
    <location>
        <begin position="50"/>
        <end position="73"/>
    </location>
</feature>
<feature type="transmembrane region" description="Helical" evidence="9">
    <location>
        <begin position="232"/>
        <end position="251"/>
    </location>
</feature>
<keyword evidence="7 9" id="KW-1133">Transmembrane helix</keyword>
<dbReference type="OrthoDB" id="3185611at2"/>
<keyword evidence="4" id="KW-0762">Sugar transport</keyword>
<evidence type="ECO:0000313" key="11">
    <source>
        <dbReference type="Proteomes" id="UP000245590"/>
    </source>
</evidence>
<evidence type="ECO:0000256" key="5">
    <source>
        <dbReference type="ARBA" id="ARBA00022692"/>
    </source>
</evidence>
<dbReference type="InterPro" id="IPR004684">
    <property type="entry name" value="2keto-3dGluconate_permease"/>
</dbReference>
<comment type="similarity">
    <text evidence="1">Belongs to the KdgT transporter family.</text>
</comment>
<keyword evidence="11" id="KW-1185">Reference proteome</keyword>
<reference evidence="10 11" key="1">
    <citation type="submission" date="2018-05" db="EMBL/GenBank/DDBJ databases">
        <title>Brachybacterium sp. M1HQ-2T, whole genome shotgun sequence.</title>
        <authorList>
            <person name="Tuo L."/>
        </authorList>
    </citation>
    <scope>NUCLEOTIDE SEQUENCE [LARGE SCALE GENOMIC DNA]</scope>
    <source>
        <strain evidence="10 11">M1HQ-2</strain>
    </source>
</reference>
<evidence type="ECO:0000256" key="7">
    <source>
        <dbReference type="ARBA" id="ARBA00022989"/>
    </source>
</evidence>
<dbReference type="RefSeq" id="WP_109274071.1">
    <property type="nucleotide sequence ID" value="NZ_QFKX01000001.1"/>
</dbReference>
<comment type="caution">
    <text evidence="10">The sequence shown here is derived from an EMBL/GenBank/DDBJ whole genome shotgun (WGS) entry which is preliminary data.</text>
</comment>
<gene>
    <name evidence="10" type="ORF">DEO23_00535</name>
</gene>
<evidence type="ECO:0000256" key="3">
    <source>
        <dbReference type="ARBA" id="ARBA00022475"/>
    </source>
</evidence>
<dbReference type="Proteomes" id="UP000245590">
    <property type="component" value="Unassembled WGS sequence"/>
</dbReference>
<keyword evidence="6" id="KW-0769">Symport</keyword>
<dbReference type="AlphaFoldDB" id="A0A2U2RMT2"/>
<evidence type="ECO:0000256" key="9">
    <source>
        <dbReference type="SAM" id="Phobius"/>
    </source>
</evidence>
<feature type="transmembrane region" description="Helical" evidence="9">
    <location>
        <begin position="207"/>
        <end position="226"/>
    </location>
</feature>
<keyword evidence="3" id="KW-1003">Cell membrane</keyword>
<dbReference type="GO" id="GO:0016020">
    <property type="term" value="C:membrane"/>
    <property type="evidence" value="ECO:0007669"/>
    <property type="project" value="InterPro"/>
</dbReference>
<dbReference type="EMBL" id="QFKX01000001">
    <property type="protein sequence ID" value="PWH07187.1"/>
    <property type="molecule type" value="Genomic_DNA"/>
</dbReference>
<evidence type="ECO:0000256" key="8">
    <source>
        <dbReference type="ARBA" id="ARBA00023136"/>
    </source>
</evidence>
<feature type="transmembrane region" description="Helical" evidence="9">
    <location>
        <begin position="290"/>
        <end position="318"/>
    </location>
</feature>
<evidence type="ECO:0000256" key="4">
    <source>
        <dbReference type="ARBA" id="ARBA00022597"/>
    </source>
</evidence>
<keyword evidence="2" id="KW-0813">Transport</keyword>
<sequence length="360" mass="36656">MTASTTSGTRLRSPIYGTLDRIPGGLMVVPLLLGAVVCTIAPGLLQIGSFTTALFATPMPLMALVIFATGMQITPRSIGPVAGTTGAILLAKSLVPGLIVVALGSVVGIQGILGISILAMLATFDNSNGGVWIAFTGKYGTRTDRGAYVASAVNDGPFFTMLFIGAAGLGSIPLEAFAAAIIPLLLGIVVGNIDHRWTEVMRSVPSIVIPFFAFGLGSSIDLGAVLTGGVTGILLGLVVTPFTGGLTYLAYRFLLRRGKRSGIGFVAGTTAGNSLATPAIVAAADPRFEPFVGVATVQIATAVLISSITAPLIAAWVLRRNGTLNDPEAGDGDVEGATAAEREQVAEADEAEVDSDAGAR</sequence>
<feature type="transmembrane region" description="Helical" evidence="9">
    <location>
        <begin position="263"/>
        <end position="284"/>
    </location>
</feature>
<feature type="transmembrane region" description="Helical" evidence="9">
    <location>
        <begin position="21"/>
        <end position="44"/>
    </location>
</feature>
<dbReference type="Pfam" id="PF03812">
    <property type="entry name" value="KdgT"/>
    <property type="match status" value="1"/>
</dbReference>
<name>A0A2U2RMT2_9MICO</name>
<evidence type="ECO:0000256" key="1">
    <source>
        <dbReference type="ARBA" id="ARBA00006430"/>
    </source>
</evidence>
<keyword evidence="5 9" id="KW-0812">Transmembrane</keyword>
<accession>A0A2U2RMT2</accession>
<proteinExistence type="inferred from homology"/>
<keyword evidence="8 9" id="KW-0472">Membrane</keyword>
<evidence type="ECO:0000256" key="2">
    <source>
        <dbReference type="ARBA" id="ARBA00022448"/>
    </source>
</evidence>
<dbReference type="GO" id="GO:0015649">
    <property type="term" value="F:2-keto-3-deoxygluconate:proton symporter activity"/>
    <property type="evidence" value="ECO:0007669"/>
    <property type="project" value="InterPro"/>
</dbReference>